<evidence type="ECO:0000313" key="2">
    <source>
        <dbReference type="Proteomes" id="UP000245626"/>
    </source>
</evidence>
<keyword evidence="2" id="KW-1185">Reference proteome</keyword>
<evidence type="ECO:0000313" key="1">
    <source>
        <dbReference type="EMBL" id="PWN49301.1"/>
    </source>
</evidence>
<accession>A0ACD0NU12</accession>
<sequence length="746" mass="82450">MTRALPNWLGLVQSLSLLCLGLASATSAADPANLLTAERLISAPRPGTAVVSPESTSALIGTSSYSFQDHFTSKVLYSIALSPSQGLQPASSLDTSTSAASSTSQPVVPVAYNATSGFYLSDTEAAFLIGDTLYAKNLSAGTPDPKDPGFRIGAFPAPVDNIQIVRVSDTSAVLVFSASVYDDGKLENVLAHDQSEIEQEWNRVKVYEDAMVRHWDTWVNPRKRYQLFSVELSKKKEGFETTWHFNSGFRNLMQGTKLECPVPPFGGSDDFALSDRFVAWTSKDPRLSKAWHTKQNIYVAPLDASEPPRKVSSGEHGWAGAPTFSPDGESLLWLQMRKDGFESDRRIIQSYSLNTNRHKEILGAWDSSPSKLVFSRDGSTLYILSEDDEQDKVFSYHLSKGLASDEPKEIVSQGGTSSIEPLKNGGLIITSSSLTSPNDVYSVSKSGEIRRLTNFGRESDALGKVDFGPQPEQFVYAGSEGQERHGWIIRPPGFDESKKYPVAVLIHGGPEGAWTNSWSTRWNPMVFAAQGFLVVTLDPAGSTGFGQEYTEAILGNWGGRPYYDIRAGVHYVLDVMPSADSERVVAAGASYGGYMINWLQGHNDDELFKALVCHDGVFDTKNTFYSTDELYFPEAEFGGVPWEVSSEYEKWSPQQHTSNWKTPQLVIHGGKDYRLTESEGLSAFNVLQRRGVPSKLVYFPDENHWVLNPRNSLKWHEEVLGWLKKWSKAEDDVAVDQPALAFQSKY</sequence>
<organism evidence="1 2">
    <name type="scientific">Violaceomyces palustris</name>
    <dbReference type="NCBI Taxonomy" id="1673888"/>
    <lineage>
        <taxon>Eukaryota</taxon>
        <taxon>Fungi</taxon>
        <taxon>Dikarya</taxon>
        <taxon>Basidiomycota</taxon>
        <taxon>Ustilaginomycotina</taxon>
        <taxon>Ustilaginomycetes</taxon>
        <taxon>Violaceomycetales</taxon>
        <taxon>Violaceomycetaceae</taxon>
        <taxon>Violaceomyces</taxon>
    </lineage>
</organism>
<dbReference type="Proteomes" id="UP000245626">
    <property type="component" value="Unassembled WGS sequence"/>
</dbReference>
<name>A0ACD0NU12_9BASI</name>
<protein>
    <submittedName>
        <fullName evidence="1">Alpha/beta-hydrolase</fullName>
    </submittedName>
</protein>
<proteinExistence type="predicted"/>
<reference evidence="1 2" key="1">
    <citation type="journal article" date="2018" name="Mol. Biol. Evol.">
        <title>Broad Genomic Sampling Reveals a Smut Pathogenic Ancestry of the Fungal Clade Ustilaginomycotina.</title>
        <authorList>
            <person name="Kijpornyongpan T."/>
            <person name="Mondo S.J."/>
            <person name="Barry K."/>
            <person name="Sandor L."/>
            <person name="Lee J."/>
            <person name="Lipzen A."/>
            <person name="Pangilinan J."/>
            <person name="LaButti K."/>
            <person name="Hainaut M."/>
            <person name="Henrissat B."/>
            <person name="Grigoriev I.V."/>
            <person name="Spatafora J.W."/>
            <person name="Aime M.C."/>
        </authorList>
    </citation>
    <scope>NUCLEOTIDE SEQUENCE [LARGE SCALE GENOMIC DNA]</scope>
    <source>
        <strain evidence="1 2">SA 807</strain>
    </source>
</reference>
<gene>
    <name evidence="1" type="ORF">IE53DRAFT_388505</name>
</gene>
<dbReference type="EMBL" id="KZ820070">
    <property type="protein sequence ID" value="PWN49301.1"/>
    <property type="molecule type" value="Genomic_DNA"/>
</dbReference>